<keyword evidence="2" id="KW-0812">Transmembrane</keyword>
<dbReference type="Proteomes" id="UP000604117">
    <property type="component" value="Unassembled WGS sequence"/>
</dbReference>
<keyword evidence="2" id="KW-0472">Membrane</keyword>
<evidence type="ECO:0000313" key="3">
    <source>
        <dbReference type="EMBL" id="GIF72743.1"/>
    </source>
</evidence>
<dbReference type="EMBL" id="BONE01000014">
    <property type="protein sequence ID" value="GIF72743.1"/>
    <property type="molecule type" value="Genomic_DNA"/>
</dbReference>
<name>A0ABQ4CP20_9ACTN</name>
<keyword evidence="4" id="KW-1185">Reference proteome</keyword>
<keyword evidence="2" id="KW-1133">Transmembrane helix</keyword>
<evidence type="ECO:0000256" key="2">
    <source>
        <dbReference type="SAM" id="Phobius"/>
    </source>
</evidence>
<proteinExistence type="predicted"/>
<evidence type="ECO:0000256" key="1">
    <source>
        <dbReference type="SAM" id="MobiDB-lite"/>
    </source>
</evidence>
<accession>A0ABQ4CP20</accession>
<organism evidence="3 4">
    <name type="scientific">Asanoa siamensis</name>
    <dbReference type="NCBI Taxonomy" id="926357"/>
    <lineage>
        <taxon>Bacteria</taxon>
        <taxon>Bacillati</taxon>
        <taxon>Actinomycetota</taxon>
        <taxon>Actinomycetes</taxon>
        <taxon>Micromonosporales</taxon>
        <taxon>Micromonosporaceae</taxon>
        <taxon>Asanoa</taxon>
    </lineage>
</organism>
<protein>
    <submittedName>
        <fullName evidence="3">Uncharacterized protein</fullName>
    </submittedName>
</protein>
<feature type="region of interest" description="Disordered" evidence="1">
    <location>
        <begin position="116"/>
        <end position="146"/>
    </location>
</feature>
<feature type="compositionally biased region" description="Basic and acidic residues" evidence="1">
    <location>
        <begin position="116"/>
        <end position="126"/>
    </location>
</feature>
<reference evidence="3 4" key="1">
    <citation type="submission" date="2021-01" db="EMBL/GenBank/DDBJ databases">
        <title>Whole genome shotgun sequence of Asanoa siamensis NBRC 107932.</title>
        <authorList>
            <person name="Komaki H."/>
            <person name="Tamura T."/>
        </authorList>
    </citation>
    <scope>NUCLEOTIDE SEQUENCE [LARGE SCALE GENOMIC DNA]</scope>
    <source>
        <strain evidence="3 4">NBRC 107932</strain>
    </source>
</reference>
<feature type="transmembrane region" description="Helical" evidence="2">
    <location>
        <begin position="48"/>
        <end position="74"/>
    </location>
</feature>
<feature type="compositionally biased region" description="Basic and acidic residues" evidence="1">
    <location>
        <begin position="137"/>
        <end position="146"/>
    </location>
</feature>
<comment type="caution">
    <text evidence="3">The sequence shown here is derived from an EMBL/GenBank/DDBJ whole genome shotgun (WGS) entry which is preliminary data.</text>
</comment>
<gene>
    <name evidence="3" type="ORF">Asi02nite_22610</name>
</gene>
<evidence type="ECO:0000313" key="4">
    <source>
        <dbReference type="Proteomes" id="UP000604117"/>
    </source>
</evidence>
<sequence length="146" mass="15720">MGKATLWILAAHVLVLMLCFVGTLNYPSDAECALPGASCGFATRDMHLLLILIQAVPILLASFLSCVAVAGIVISLRARRRWRDDDARVGWLDDAARGRRPGDDLVAQWEAVLADKRKSATDDEPRNGTQRAVPGGDDGRAPDGPE</sequence>